<reference evidence="1" key="1">
    <citation type="submission" date="2013-05" db="EMBL/GenBank/DDBJ databases">
        <authorList>
            <person name="Harkins D.M."/>
            <person name="Durkin A.S."/>
            <person name="Brinkac L.M."/>
            <person name="Haft D.H."/>
            <person name="Selengut J.D."/>
            <person name="Sanka R."/>
            <person name="DePew J."/>
            <person name="Purushe J."/>
            <person name="Hartskeerl R.A."/>
            <person name="Ahmed A."/>
            <person name="van der Linden H."/>
            <person name="Goris M.G.A."/>
            <person name="Vinetz J.M."/>
            <person name="Sutton G.G."/>
            <person name="Nierman W.C."/>
            <person name="Fouts D.E."/>
        </authorList>
    </citation>
    <scope>NUCLEOTIDE SEQUENCE [LARGE SCALE GENOMIC DNA]</scope>
    <source>
        <strain evidence="1">5399</strain>
    </source>
</reference>
<keyword evidence="2" id="KW-1185">Reference proteome</keyword>
<evidence type="ECO:0000313" key="2">
    <source>
        <dbReference type="Proteomes" id="UP000015454"/>
    </source>
</evidence>
<accession>T0GK29</accession>
<dbReference type="EMBL" id="AHMO02000008">
    <property type="protein sequence ID" value="EQA45728.1"/>
    <property type="molecule type" value="Genomic_DNA"/>
</dbReference>
<name>T0GK29_9LEPT</name>
<comment type="caution">
    <text evidence="1">The sequence shown here is derived from an EMBL/GenBank/DDBJ whole genome shotgun (WGS) entry which is preliminary data.</text>
</comment>
<protein>
    <submittedName>
        <fullName evidence="1">Uncharacterized protein</fullName>
    </submittedName>
</protein>
<evidence type="ECO:0000313" key="1">
    <source>
        <dbReference type="EMBL" id="EQA45728.1"/>
    </source>
</evidence>
<organism evidence="1 2">
    <name type="scientific">Leptospira broomii serovar Hurstbridge str. 5399</name>
    <dbReference type="NCBI Taxonomy" id="1049789"/>
    <lineage>
        <taxon>Bacteria</taxon>
        <taxon>Pseudomonadati</taxon>
        <taxon>Spirochaetota</taxon>
        <taxon>Spirochaetia</taxon>
        <taxon>Leptospirales</taxon>
        <taxon>Leptospiraceae</taxon>
        <taxon>Leptospira</taxon>
    </lineage>
</organism>
<sequence length="41" mass="4591">MKFTKTVAIVFSWANMRKVRVEAMLKTDAASIPVDGKESYA</sequence>
<gene>
    <name evidence="1" type="ORF">LEP1GSC050_3319</name>
</gene>
<dbReference type="Proteomes" id="UP000015454">
    <property type="component" value="Unassembled WGS sequence"/>
</dbReference>
<dbReference type="AlphaFoldDB" id="T0GK29"/>
<proteinExistence type="predicted"/>
<dbReference type="STRING" id="1049789.LEP1GSC050_3319"/>
<dbReference type="RefSeq" id="WP_020987666.1">
    <property type="nucleotide sequence ID" value="NZ_AHMO02000008.1"/>
</dbReference>